<dbReference type="SUPFAM" id="SSF52266">
    <property type="entry name" value="SGNH hydrolase"/>
    <property type="match status" value="1"/>
</dbReference>
<dbReference type="Proteomes" id="UP000600799">
    <property type="component" value="Unassembled WGS sequence"/>
</dbReference>
<dbReference type="PANTHER" id="PTHR30383:SF5">
    <property type="entry name" value="SGNH HYDROLASE-TYPE ESTERASE DOMAIN-CONTAINING PROTEIN"/>
    <property type="match status" value="1"/>
</dbReference>
<dbReference type="PANTHER" id="PTHR30383">
    <property type="entry name" value="THIOESTERASE 1/PROTEASE 1/LYSOPHOSPHOLIPASE L1"/>
    <property type="match status" value="1"/>
</dbReference>
<proteinExistence type="predicted"/>
<dbReference type="RefSeq" id="WP_196276398.1">
    <property type="nucleotide sequence ID" value="NZ_JADQDC010000009.1"/>
</dbReference>
<reference evidence="3 4" key="1">
    <citation type="submission" date="2020-11" db="EMBL/GenBank/DDBJ databases">
        <title>The genome sequence of Novosphingobium sp. 1Y9A.</title>
        <authorList>
            <person name="Liu Y."/>
        </authorList>
    </citation>
    <scope>NUCLEOTIDE SEQUENCE [LARGE SCALE GENOMIC DNA]</scope>
    <source>
        <strain evidence="3 4">1Y9A</strain>
    </source>
</reference>
<name>A0ABS0HIK5_9SPHN</name>
<feature type="chain" id="PRO_5047525146" evidence="1">
    <location>
        <begin position="26"/>
        <end position="240"/>
    </location>
</feature>
<accession>A0ABS0HIK5</accession>
<dbReference type="Gene3D" id="3.40.50.1110">
    <property type="entry name" value="SGNH hydrolase"/>
    <property type="match status" value="1"/>
</dbReference>
<keyword evidence="1" id="KW-0732">Signal</keyword>
<dbReference type="InterPro" id="IPR013830">
    <property type="entry name" value="SGNH_hydro"/>
</dbReference>
<sequence length="240" mass="25827">MFRLDRRTALGVVAGAMAAPAPLSAEEAPQACSSSKGYPANPDDWANLARYAEDNRRLLATAARPQIVFIGDSITEGWPQKSADFFPAGRVGRGIGGQTTPQMLVRMMADVVALRPRKVHIMGGTNDIAGNTGPIDPAQTRDNISAMIAIARQHGIDVLLGSIPPAASFPWRPGLDTITEIRNRNRLLSELARTRSVRFVDYTAALADTDGTPHPGMTIDGVHPDVAGYRAMERVLEPHL</sequence>
<feature type="domain" description="SGNH hydrolase-type esterase" evidence="2">
    <location>
        <begin position="69"/>
        <end position="231"/>
    </location>
</feature>
<dbReference type="EMBL" id="JADQDC010000009">
    <property type="protein sequence ID" value="MBF9152087.1"/>
    <property type="molecule type" value="Genomic_DNA"/>
</dbReference>
<evidence type="ECO:0000313" key="3">
    <source>
        <dbReference type="EMBL" id="MBF9152087.1"/>
    </source>
</evidence>
<comment type="caution">
    <text evidence="3">The sequence shown here is derived from an EMBL/GenBank/DDBJ whole genome shotgun (WGS) entry which is preliminary data.</text>
</comment>
<organism evidence="3 4">
    <name type="scientific">Novosphingobium jiangmenense</name>
    <dbReference type="NCBI Taxonomy" id="2791981"/>
    <lineage>
        <taxon>Bacteria</taxon>
        <taxon>Pseudomonadati</taxon>
        <taxon>Pseudomonadota</taxon>
        <taxon>Alphaproteobacteria</taxon>
        <taxon>Sphingomonadales</taxon>
        <taxon>Sphingomonadaceae</taxon>
        <taxon>Novosphingobium</taxon>
    </lineage>
</organism>
<evidence type="ECO:0000259" key="2">
    <source>
        <dbReference type="Pfam" id="PF13472"/>
    </source>
</evidence>
<dbReference type="Pfam" id="PF13472">
    <property type="entry name" value="Lipase_GDSL_2"/>
    <property type="match status" value="1"/>
</dbReference>
<feature type="signal peptide" evidence="1">
    <location>
        <begin position="1"/>
        <end position="25"/>
    </location>
</feature>
<keyword evidence="4" id="KW-1185">Reference proteome</keyword>
<gene>
    <name evidence="3" type="ORF">I2488_13825</name>
</gene>
<evidence type="ECO:0000313" key="4">
    <source>
        <dbReference type="Proteomes" id="UP000600799"/>
    </source>
</evidence>
<dbReference type="InterPro" id="IPR051532">
    <property type="entry name" value="Ester_Hydrolysis_Enzymes"/>
</dbReference>
<dbReference type="InterPro" id="IPR036514">
    <property type="entry name" value="SGNH_hydro_sf"/>
</dbReference>
<evidence type="ECO:0000256" key="1">
    <source>
        <dbReference type="SAM" id="SignalP"/>
    </source>
</evidence>
<protein>
    <submittedName>
        <fullName evidence="3">GDSL family lipase</fullName>
    </submittedName>
</protein>